<sequence>MNTISNPSQDVEAKWILNYGSEWRDWQVAIGKWLSKQTKSMSPRLTAITIFFKAYLYTNDLPRKFDAFFADSSNLPDLYATMKAGLSDPKMALFRYNIIRDLINSIILDHFSDVDDFGNPIPQIANPFPELENINGSSAIRPLETTYSSLPFRYIKELRSIVCPKPRGNFNDWLWAMGVSDKGDWFDVPYELIDSKDPDCVWRTIGKRKQLWCPVKAMVIYLKLHLPLRTYQARMLDSGEADYYRYRQGSWSVNKTHLFANTDARASINKGFFRKMNDRATGLEVVGMFISTNKTQDINKDEVDRGYCIPWQHEDVLYWVEKLRDWQEKYNPISQPTKFIDLGTKHLGLAKSKDALKKMGSQCFLMRNAAATKEEDKDKPVSARSIPILWHALLSKLEEDIEQRAQLTGENNVVLVNDRLPLEGPKRGCSTEVHYPLHSLRVALLTAYALDGGVPTPVLSKLIAGHSRLIMTLHYLKVSPSAMSDMLSEAESRIDRASDKSFKDYLLNSDIALTMQSLACIDSESVTQTLSEKLSVGWEQKSIGICLAASNNTGVQQSDSIRSCSNGYKITTEKRESYGPVPNGPENCIRCRWFVTEARYLYALRCHFNLTSYKASESASVALEIENALQDLEDERINAFTKGIAFTKTKELESTENRLNKQLSIVNEFACDMNACFTLIGRLLAIEENRQTHDNDTKLVAIGSRDDIKNPLSIIETNSRLWQLAEISESALIYPDIADDFLNSSGLHELAGALDIAIMNEGYEPLFLKLDKKAKLIASNAIMRAMTPPQDKSNEVSMNLRNVCKIIESGRLPSKELFDKALPLMLASKNALS</sequence>
<dbReference type="Proteomes" id="UP000887009">
    <property type="component" value="Unassembled WGS sequence"/>
</dbReference>
<comment type="caution">
    <text evidence="1">The sequence shown here is derived from an EMBL/GenBank/DDBJ whole genome shotgun (WGS) entry which is preliminary data.</text>
</comment>
<organism evidence="1 2">
    <name type="scientific">Aeromonas caviae</name>
    <name type="common">Aeromonas punctata</name>
    <dbReference type="NCBI Taxonomy" id="648"/>
    <lineage>
        <taxon>Bacteria</taxon>
        <taxon>Pseudomonadati</taxon>
        <taxon>Pseudomonadota</taxon>
        <taxon>Gammaproteobacteria</taxon>
        <taxon>Aeromonadales</taxon>
        <taxon>Aeromonadaceae</taxon>
        <taxon>Aeromonas</taxon>
    </lineage>
</organism>
<protein>
    <submittedName>
        <fullName evidence="1">Integrase</fullName>
    </submittedName>
</protein>
<evidence type="ECO:0000313" key="2">
    <source>
        <dbReference type="Proteomes" id="UP000887009"/>
    </source>
</evidence>
<dbReference type="AlphaFoldDB" id="A0AAI9KX45"/>
<dbReference type="Pfam" id="PF13009">
    <property type="entry name" value="Integrase_2"/>
    <property type="match status" value="1"/>
</dbReference>
<dbReference type="InterPro" id="IPR024965">
    <property type="entry name" value="Putative_integrase"/>
</dbReference>
<accession>A0AAI9KX45</accession>
<name>A0AAI9KX45_AERCA</name>
<proteinExistence type="predicted"/>
<dbReference type="RefSeq" id="WP_223920530.1">
    <property type="nucleotide sequence ID" value="NZ_BPNL01000087.1"/>
</dbReference>
<reference evidence="1" key="1">
    <citation type="submission" date="2021-07" db="EMBL/GenBank/DDBJ databases">
        <title>Draft genome sequence of carbapenem-resistant Aeromonas spp. in Japan.</title>
        <authorList>
            <person name="Maehana S."/>
            <person name="Suzuki M."/>
            <person name="Kitasato H."/>
        </authorList>
    </citation>
    <scope>NUCLEOTIDE SEQUENCE</scope>
    <source>
        <strain evidence="1">KAM348</strain>
    </source>
</reference>
<dbReference type="EMBL" id="BPNL01000087">
    <property type="protein sequence ID" value="GJA56693.1"/>
    <property type="molecule type" value="Genomic_DNA"/>
</dbReference>
<evidence type="ECO:0000313" key="1">
    <source>
        <dbReference type="EMBL" id="GJA56693.1"/>
    </source>
</evidence>
<gene>
    <name evidence="1" type="ORF">KAM348_41160</name>
</gene>